<dbReference type="Proteomes" id="UP000236311">
    <property type="component" value="Unassembled WGS sequence"/>
</dbReference>
<feature type="transmembrane region" description="Helical" evidence="1">
    <location>
        <begin position="35"/>
        <end position="53"/>
    </location>
</feature>
<keyword evidence="1" id="KW-0472">Membrane</keyword>
<keyword evidence="1" id="KW-0812">Transmembrane</keyword>
<reference evidence="2 3" key="1">
    <citation type="submission" date="2018-01" db="EMBL/GenBank/DDBJ databases">
        <authorList>
            <person name="Gaut B.S."/>
            <person name="Morton B.R."/>
            <person name="Clegg M.T."/>
            <person name="Duvall M.R."/>
        </authorList>
    </citation>
    <scope>NUCLEOTIDE SEQUENCE [LARGE SCALE GENOMIC DNA]</scope>
    <source>
        <strain evidence="2">GP69</strain>
    </source>
</reference>
<sequence>MATAGYVCIILRQDKKGFWRFVCLEFLSFLLRSEAMLMIQPFGIFILIGFLADSVQWKSPEKRKLLYGVGIAIAGILVIGFAGTWMGYHDREWREYDKYNKARIALFDYYGTPEYEEVRDILDKYQVTETEYEAYRSYVITGGTINSECVEQLVSFMKNKQGGKVEAGSLLKGTLTILSQEDSLSCRGLVKMMWVCALIGIVISRRFRFLYPMLGLGIARTGVWCYLLFKGRILNRVSYPLFFCEIVCLLLIILCSYRESQRTLWQKTGILVISVIFVFTGYKTGQRQYRYVCSINEGQTIYIEGLREVRNYCMDNPEKHFLLDNTSFSFYKGSVLETEIYKPTNAIYTGGWNGNSPVNREYSRNYCGADWKDIYVIVYDDGNPIDVQATYITVRYFSEKTGRDAVLEDRFSVSHGGSYIVWHF</sequence>
<gene>
    <name evidence="2" type="ORF">AMURIS_01895</name>
</gene>
<feature type="transmembrane region" description="Helical" evidence="1">
    <location>
        <begin position="264"/>
        <end position="282"/>
    </location>
</feature>
<protein>
    <submittedName>
        <fullName evidence="2">Uncharacterized protein</fullName>
    </submittedName>
</protein>
<evidence type="ECO:0000256" key="1">
    <source>
        <dbReference type="SAM" id="Phobius"/>
    </source>
</evidence>
<proteinExistence type="predicted"/>
<name>A0A2K4ZFC8_9FIRM</name>
<dbReference type="EMBL" id="OFSM01000008">
    <property type="protein sequence ID" value="SOY29180.1"/>
    <property type="molecule type" value="Genomic_DNA"/>
</dbReference>
<feature type="transmembrane region" description="Helical" evidence="1">
    <location>
        <begin position="209"/>
        <end position="229"/>
    </location>
</feature>
<feature type="transmembrane region" description="Helical" evidence="1">
    <location>
        <begin position="65"/>
        <end position="88"/>
    </location>
</feature>
<evidence type="ECO:0000313" key="2">
    <source>
        <dbReference type="EMBL" id="SOY29180.1"/>
    </source>
</evidence>
<dbReference type="AlphaFoldDB" id="A0A2K4ZFC8"/>
<keyword evidence="1" id="KW-1133">Transmembrane helix</keyword>
<feature type="transmembrane region" description="Helical" evidence="1">
    <location>
        <begin position="241"/>
        <end position="258"/>
    </location>
</feature>
<accession>A0A2K4ZFC8</accession>
<keyword evidence="3" id="KW-1185">Reference proteome</keyword>
<evidence type="ECO:0000313" key="3">
    <source>
        <dbReference type="Proteomes" id="UP000236311"/>
    </source>
</evidence>
<organism evidence="2 3">
    <name type="scientific">Acetatifactor muris</name>
    <dbReference type="NCBI Taxonomy" id="879566"/>
    <lineage>
        <taxon>Bacteria</taxon>
        <taxon>Bacillati</taxon>
        <taxon>Bacillota</taxon>
        <taxon>Clostridia</taxon>
        <taxon>Lachnospirales</taxon>
        <taxon>Lachnospiraceae</taxon>
        <taxon>Acetatifactor</taxon>
    </lineage>
</organism>